<dbReference type="EMBL" id="MAUJ01000001">
    <property type="protein sequence ID" value="OCQ23790.1"/>
    <property type="molecule type" value="Genomic_DNA"/>
</dbReference>
<evidence type="ECO:0000313" key="3">
    <source>
        <dbReference type="Proteomes" id="UP000093366"/>
    </source>
</evidence>
<keyword evidence="1" id="KW-0812">Transmembrane</keyword>
<keyword evidence="1" id="KW-0472">Membrane</keyword>
<accession>A0A1C0TWU4</accession>
<dbReference type="OrthoDB" id="7068766at2"/>
<name>A0A1C0TWU4_9GAMM</name>
<reference evidence="3" key="1">
    <citation type="submission" date="2016-07" db="EMBL/GenBank/DDBJ databases">
        <authorList>
            <person name="Florea S."/>
            <person name="Webb J.S."/>
            <person name="Jaromczyk J."/>
            <person name="Schardl C.L."/>
        </authorList>
    </citation>
    <scope>NUCLEOTIDE SEQUENCE [LARGE SCALE GENOMIC DNA]</scope>
    <source>
        <strain evidence="3">IPB1</strain>
    </source>
</reference>
<evidence type="ECO:0000256" key="1">
    <source>
        <dbReference type="SAM" id="Phobius"/>
    </source>
</evidence>
<organism evidence="2 3">
    <name type="scientific">Pseudoalteromonas luteoviolacea</name>
    <dbReference type="NCBI Taxonomy" id="43657"/>
    <lineage>
        <taxon>Bacteria</taxon>
        <taxon>Pseudomonadati</taxon>
        <taxon>Pseudomonadota</taxon>
        <taxon>Gammaproteobacteria</taxon>
        <taxon>Alteromonadales</taxon>
        <taxon>Pseudoalteromonadaceae</taxon>
        <taxon>Pseudoalteromonas</taxon>
    </lineage>
</organism>
<dbReference type="AlphaFoldDB" id="A0A1C0TWU4"/>
<proteinExistence type="predicted"/>
<gene>
    <name evidence="2" type="ORF">A7985_07575</name>
</gene>
<dbReference type="RefSeq" id="WP_065789803.1">
    <property type="nucleotide sequence ID" value="NZ_MAUJ01000001.1"/>
</dbReference>
<keyword evidence="1" id="KW-1133">Transmembrane helix</keyword>
<comment type="caution">
    <text evidence="2">The sequence shown here is derived from an EMBL/GenBank/DDBJ whole genome shotgun (WGS) entry which is preliminary data.</text>
</comment>
<evidence type="ECO:0000313" key="2">
    <source>
        <dbReference type="EMBL" id="OCQ23790.1"/>
    </source>
</evidence>
<feature type="transmembrane region" description="Helical" evidence="1">
    <location>
        <begin position="6"/>
        <end position="25"/>
    </location>
</feature>
<dbReference type="Proteomes" id="UP000093366">
    <property type="component" value="Unassembled WGS sequence"/>
</dbReference>
<sequence length="124" mass="14445">MLLKFLKYLIFIVTALFVLAYLYVFREQDIRVDFIPSQFKFFGERVSEGDTDYDNVVSLLKENKSGWETSVVSYVPNQIYDSPSFKVNILENVVVVVSYKTGVGYPQFVKKFKHDLGEVCQKYN</sequence>
<protein>
    <submittedName>
        <fullName evidence="2">Uncharacterized protein</fullName>
    </submittedName>
</protein>